<dbReference type="InterPro" id="IPR013785">
    <property type="entry name" value="Aldolase_TIM"/>
</dbReference>
<comment type="cofactor">
    <cofactor evidence="1">
        <name>[4Fe-4S] cluster</name>
        <dbReference type="ChEBI" id="CHEBI:49883"/>
    </cofactor>
</comment>
<sequence length="247" mass="28747">MHPGYGCLYSSHVAEVSIISSNSHQSTFCRTNDINKKNIAEKDEVFQLVKKIKKMGYRRIIFSGSDPAYHPNLLEFCKNAWTNNLTVAIATNGSILNPDMLEPFEQYISWLILPLYVHSYINIKTNILCERSHINHLIALQEKMTETEIGFHLYSLINQFNTKNPISPILQKLNPDLLTYILHYHGEKRETISGNYLLSKKQVEVFSYRNQEIRLLNGLRPTIFFSDEVNQLYQSFYPIKWRALIDS</sequence>
<evidence type="ECO:0000313" key="9">
    <source>
        <dbReference type="EMBL" id="MCQ1537827.1"/>
    </source>
</evidence>
<dbReference type="GO" id="GO:0051607">
    <property type="term" value="P:defense response to virus"/>
    <property type="evidence" value="ECO:0007669"/>
    <property type="project" value="UniProtKB-KW"/>
</dbReference>
<evidence type="ECO:0000256" key="1">
    <source>
        <dbReference type="ARBA" id="ARBA00001966"/>
    </source>
</evidence>
<keyword evidence="2" id="KW-0004">4Fe-4S</keyword>
<evidence type="ECO:0000313" key="10">
    <source>
        <dbReference type="Proteomes" id="UP001524383"/>
    </source>
</evidence>
<dbReference type="SUPFAM" id="SSF102114">
    <property type="entry name" value="Radical SAM enzymes"/>
    <property type="match status" value="1"/>
</dbReference>
<reference evidence="9 10" key="1">
    <citation type="submission" date="2019-08" db="EMBL/GenBank/DDBJ databases">
        <authorList>
            <person name="Chen S.-C."/>
            <person name="Lai M.-C."/>
            <person name="You Y.-T."/>
        </authorList>
    </citation>
    <scope>NUCLEOTIDE SEQUENCE [LARGE SCALE GENOMIC DNA]</scope>
    <source>
        <strain evidence="9 10">P2F9704a</strain>
    </source>
</reference>
<dbReference type="EMBL" id="VOTZ01000003">
    <property type="protein sequence ID" value="MCQ1537827.1"/>
    <property type="molecule type" value="Genomic_DNA"/>
</dbReference>
<dbReference type="GO" id="GO:0051539">
    <property type="term" value="F:4 iron, 4 sulfur cluster binding"/>
    <property type="evidence" value="ECO:0007669"/>
    <property type="project" value="UniProtKB-KW"/>
</dbReference>
<dbReference type="Gene3D" id="3.20.20.70">
    <property type="entry name" value="Aldolase class I"/>
    <property type="match status" value="1"/>
</dbReference>
<dbReference type="GO" id="GO:0046872">
    <property type="term" value="F:metal ion binding"/>
    <property type="evidence" value="ECO:0007669"/>
    <property type="project" value="UniProtKB-KW"/>
</dbReference>
<dbReference type="InterPro" id="IPR007197">
    <property type="entry name" value="rSAM"/>
</dbReference>
<dbReference type="PANTHER" id="PTHR21339">
    <property type="entry name" value="RADICAL S-ADENOSYL METHIONINE DOMAIN-CONTAINING PROTEIN 2"/>
    <property type="match status" value="1"/>
</dbReference>
<dbReference type="InterPro" id="IPR051196">
    <property type="entry name" value="RSAD2/Viperin_antiviral"/>
</dbReference>
<protein>
    <submittedName>
        <fullName evidence="9">Radical SAM protein</fullName>
    </submittedName>
</protein>
<keyword evidence="6" id="KW-0411">Iron-sulfur</keyword>
<dbReference type="Pfam" id="PF04055">
    <property type="entry name" value="Radical_SAM"/>
    <property type="match status" value="1"/>
</dbReference>
<keyword evidence="7" id="KW-0051">Antiviral defense</keyword>
<accession>A0ABD4THR1</accession>
<evidence type="ECO:0000256" key="6">
    <source>
        <dbReference type="ARBA" id="ARBA00023014"/>
    </source>
</evidence>
<name>A0ABD4THR1_9EURY</name>
<dbReference type="RefSeq" id="WP_255331750.1">
    <property type="nucleotide sequence ID" value="NZ_VOTZ01000003.1"/>
</dbReference>
<keyword evidence="3" id="KW-0949">S-adenosyl-L-methionine</keyword>
<dbReference type="Proteomes" id="UP001524383">
    <property type="component" value="Unassembled WGS sequence"/>
</dbReference>
<proteinExistence type="predicted"/>
<evidence type="ECO:0000259" key="8">
    <source>
        <dbReference type="Pfam" id="PF04055"/>
    </source>
</evidence>
<gene>
    <name evidence="9" type="ORF">FTO68_02335</name>
</gene>
<comment type="caution">
    <text evidence="9">The sequence shown here is derived from an EMBL/GenBank/DDBJ whole genome shotgun (WGS) entry which is preliminary data.</text>
</comment>
<keyword evidence="10" id="KW-1185">Reference proteome</keyword>
<evidence type="ECO:0000256" key="7">
    <source>
        <dbReference type="ARBA" id="ARBA00023118"/>
    </source>
</evidence>
<dbReference type="PANTHER" id="PTHR21339:SF0">
    <property type="entry name" value="S-ADENOSYLMETHIONINE-DEPENDENT NUCLEOTIDE DEHYDRATASE RSAD2"/>
    <property type="match status" value="1"/>
</dbReference>
<evidence type="ECO:0000256" key="4">
    <source>
        <dbReference type="ARBA" id="ARBA00022723"/>
    </source>
</evidence>
<keyword evidence="4" id="KW-0479">Metal-binding</keyword>
<evidence type="ECO:0000256" key="5">
    <source>
        <dbReference type="ARBA" id="ARBA00023004"/>
    </source>
</evidence>
<dbReference type="AlphaFoldDB" id="A0ABD4THR1"/>
<evidence type="ECO:0000256" key="2">
    <source>
        <dbReference type="ARBA" id="ARBA00022485"/>
    </source>
</evidence>
<evidence type="ECO:0000256" key="3">
    <source>
        <dbReference type="ARBA" id="ARBA00022691"/>
    </source>
</evidence>
<keyword evidence="5" id="KW-0408">Iron</keyword>
<feature type="domain" description="Radical SAM core" evidence="8">
    <location>
        <begin position="27"/>
        <end position="108"/>
    </location>
</feature>
<organism evidence="9 10">
    <name type="scientific">Methanocalculus taiwanensis</name>
    <dbReference type="NCBI Taxonomy" id="106207"/>
    <lineage>
        <taxon>Archaea</taxon>
        <taxon>Methanobacteriati</taxon>
        <taxon>Methanobacteriota</taxon>
        <taxon>Stenosarchaea group</taxon>
        <taxon>Methanomicrobia</taxon>
        <taxon>Methanomicrobiales</taxon>
        <taxon>Methanocalculaceae</taxon>
        <taxon>Methanocalculus</taxon>
    </lineage>
</organism>
<dbReference type="InterPro" id="IPR058240">
    <property type="entry name" value="rSAM_sf"/>
</dbReference>